<evidence type="ECO:0000256" key="11">
    <source>
        <dbReference type="ARBA" id="ARBA00057369"/>
    </source>
</evidence>
<dbReference type="PATRIC" id="fig|178306.9.peg.791"/>
<dbReference type="InParanoid" id="Q8ZXW3"/>
<evidence type="ECO:0000256" key="1">
    <source>
        <dbReference type="ARBA" id="ARBA00004236"/>
    </source>
</evidence>
<comment type="catalytic activity">
    <reaction evidence="10">
        <text>tungstate(in) + ATP + H2O = tungstate(out) + ADP + phosphate + H(+)</text>
        <dbReference type="Rhea" id="RHEA:35027"/>
        <dbReference type="ChEBI" id="CHEBI:15377"/>
        <dbReference type="ChEBI" id="CHEBI:15378"/>
        <dbReference type="ChEBI" id="CHEBI:30616"/>
        <dbReference type="ChEBI" id="CHEBI:43474"/>
        <dbReference type="ChEBI" id="CHEBI:46502"/>
        <dbReference type="ChEBI" id="CHEBI:456216"/>
        <dbReference type="EC" id="7.3.2.6"/>
    </reaction>
</comment>
<evidence type="ECO:0000256" key="9">
    <source>
        <dbReference type="ARBA" id="ARBA00041133"/>
    </source>
</evidence>
<dbReference type="GO" id="GO:0005886">
    <property type="term" value="C:plasma membrane"/>
    <property type="evidence" value="ECO:0007669"/>
    <property type="project" value="UniProtKB-SubCell"/>
</dbReference>
<dbReference type="PANTHER" id="PTHR42788:SF13">
    <property type="entry name" value="ALIPHATIC SULFONATES IMPORT ATP-BINDING PROTEIN SSUB"/>
    <property type="match status" value="1"/>
</dbReference>
<dbReference type="PROSITE" id="PS50893">
    <property type="entry name" value="ABC_TRANSPORTER_2"/>
    <property type="match status" value="1"/>
</dbReference>
<dbReference type="SUPFAM" id="SSF52540">
    <property type="entry name" value="P-loop containing nucleoside triphosphate hydrolases"/>
    <property type="match status" value="1"/>
</dbReference>
<evidence type="ECO:0000256" key="6">
    <source>
        <dbReference type="ARBA" id="ARBA00038307"/>
    </source>
</evidence>
<dbReference type="FunCoup" id="Q8ZXW3">
    <property type="interactions" value="11"/>
</dbReference>
<dbReference type="HOGENOM" id="CLU_000604_1_22_2"/>
<keyword evidence="4" id="KW-0547">Nucleotide-binding</keyword>
<dbReference type="EMBL" id="AE009441">
    <property type="protein sequence ID" value="AAL63233.1"/>
    <property type="molecule type" value="Genomic_DNA"/>
</dbReference>
<dbReference type="FunFam" id="3.40.50.300:FF:000425">
    <property type="entry name" value="Probable ABC transporter, ATP-binding subunit"/>
    <property type="match status" value="1"/>
</dbReference>
<evidence type="ECO:0000313" key="14">
    <source>
        <dbReference type="Proteomes" id="UP000002439"/>
    </source>
</evidence>
<dbReference type="Pfam" id="PF00005">
    <property type="entry name" value="ABC_tran"/>
    <property type="match status" value="1"/>
</dbReference>
<keyword evidence="5 13" id="KW-0067">ATP-binding</keyword>
<comment type="function">
    <text evidence="11">Part of the ABC transporter complex WtpABC involved in molybdate/tungstate import. Responsible for energy coupling to the transport system.</text>
</comment>
<dbReference type="GO" id="GO:0005524">
    <property type="term" value="F:ATP binding"/>
    <property type="evidence" value="ECO:0007669"/>
    <property type="project" value="UniProtKB-KW"/>
</dbReference>
<dbReference type="GO" id="GO:1901238">
    <property type="term" value="F:ABC-type tungstate transporter activity"/>
    <property type="evidence" value="ECO:0007669"/>
    <property type="project" value="UniProtKB-EC"/>
</dbReference>
<dbReference type="InterPro" id="IPR027417">
    <property type="entry name" value="P-loop_NTPase"/>
</dbReference>
<dbReference type="PROSITE" id="PS00211">
    <property type="entry name" value="ABC_TRANSPORTER_1"/>
    <property type="match status" value="1"/>
</dbReference>
<dbReference type="InterPro" id="IPR050166">
    <property type="entry name" value="ABC_transporter_ATP-bind"/>
</dbReference>
<dbReference type="InterPro" id="IPR017871">
    <property type="entry name" value="ABC_transporter-like_CS"/>
</dbReference>
<dbReference type="InterPro" id="IPR003593">
    <property type="entry name" value="AAA+_ATPase"/>
</dbReference>
<organism evidence="13 14">
    <name type="scientific">Pyrobaculum aerophilum (strain ATCC 51768 / DSM 7523 / JCM 9630 / CIP 104966 / NBRC 100827 / IM2)</name>
    <dbReference type="NCBI Taxonomy" id="178306"/>
    <lineage>
        <taxon>Archaea</taxon>
        <taxon>Thermoproteota</taxon>
        <taxon>Thermoprotei</taxon>
        <taxon>Thermoproteales</taxon>
        <taxon>Thermoproteaceae</taxon>
        <taxon>Pyrobaculum</taxon>
    </lineage>
</organism>
<evidence type="ECO:0000256" key="3">
    <source>
        <dbReference type="ARBA" id="ARBA00022505"/>
    </source>
</evidence>
<name>Q8ZXW3_PYRAE</name>
<comment type="subunit">
    <text evidence="7">The complex is composed of two ATP-binding proteins (WtpC), two transmembrane proteins (WtpB) and a solute-binding protein (WtpA).</text>
</comment>
<sequence>MEEAVRRGGKMALIEVNKIKKRYGKVEVFNDLSIDIETGEFVALLGPSGCGKSTLLRIIAGLERPDSGEVRFRGEPVRGPRREIALMFQSPTILPWKTAQDNVALPLVARGMGWREAREAAARYLALVGLSGFEEAYPKQLSGGMQQRVALARALAVEPEVLLLDEPFSALDPLTAESLRAELVRIWHENLSTVHTVIMVTHAVDEAVYMANRVVVLSTRPAKIVADIKINLPYPRNRKSPEFQKYLDQVYTYI</sequence>
<dbReference type="SMART" id="SM00382">
    <property type="entry name" value="AAA"/>
    <property type="match status" value="1"/>
</dbReference>
<keyword evidence="2" id="KW-0813">Transport</keyword>
<keyword evidence="3" id="KW-0500">Molybdenum</keyword>
<dbReference type="PANTHER" id="PTHR42788">
    <property type="entry name" value="TAURINE IMPORT ATP-BINDING PROTEIN-RELATED"/>
    <property type="match status" value="1"/>
</dbReference>
<evidence type="ECO:0000256" key="4">
    <source>
        <dbReference type="ARBA" id="ARBA00022741"/>
    </source>
</evidence>
<evidence type="ECO:0000256" key="8">
    <source>
        <dbReference type="ARBA" id="ARBA00039025"/>
    </source>
</evidence>
<comment type="similarity">
    <text evidence="6">Belongs to the ABC transporter superfamily. Sulfate/tungstate importer (TC 3.A.1.6) family.</text>
</comment>
<protein>
    <recommendedName>
        <fullName evidence="9">Molybdate/tungstate import ATP-binding protein WtpC</fullName>
        <ecNumber evidence="8">7.3.2.6</ecNumber>
    </recommendedName>
</protein>
<dbReference type="EC" id="7.3.2.6" evidence="8"/>
<dbReference type="STRING" id="178306.PAE1066"/>
<dbReference type="KEGG" id="pai:PAE1066"/>
<dbReference type="eggNOG" id="arCOG00193">
    <property type="taxonomic scope" value="Archaea"/>
</dbReference>
<evidence type="ECO:0000256" key="7">
    <source>
        <dbReference type="ARBA" id="ARBA00038781"/>
    </source>
</evidence>
<comment type="subcellular location">
    <subcellularLocation>
        <location evidence="1">Cell membrane</location>
    </subcellularLocation>
</comment>
<evidence type="ECO:0000256" key="10">
    <source>
        <dbReference type="ARBA" id="ARBA00047936"/>
    </source>
</evidence>
<reference evidence="13 14" key="1">
    <citation type="journal article" date="2002" name="Proc. Natl. Acad. Sci. U.S.A.">
        <title>Genome sequence of the hyperthermophilic crenarchaeon Pyrobaculum aerophilum.</title>
        <authorList>
            <person name="Fitz-Gibbon S.T."/>
            <person name="Ladner H."/>
            <person name="Kim U.J."/>
            <person name="Stetter K.O."/>
            <person name="Simon M.I."/>
            <person name="Miller J.H."/>
        </authorList>
    </citation>
    <scope>NUCLEOTIDE SEQUENCE [LARGE SCALE GENOMIC DNA]</scope>
    <source>
        <strain evidence="14">ATCC 51768 / DSM 7523 / JCM 9630 / CIP 104966 / NBRC 100827 / IM2</strain>
    </source>
</reference>
<evidence type="ECO:0000259" key="12">
    <source>
        <dbReference type="PROSITE" id="PS50893"/>
    </source>
</evidence>
<dbReference type="AlphaFoldDB" id="Q8ZXW3"/>
<dbReference type="CDD" id="cd03293">
    <property type="entry name" value="ABC_NrtD_SsuB_transporters"/>
    <property type="match status" value="1"/>
</dbReference>
<keyword evidence="14" id="KW-1185">Reference proteome</keyword>
<dbReference type="Gene3D" id="3.40.50.300">
    <property type="entry name" value="P-loop containing nucleotide triphosphate hydrolases"/>
    <property type="match status" value="1"/>
</dbReference>
<dbReference type="EnsemblBacteria" id="AAL63233">
    <property type="protein sequence ID" value="AAL63233"/>
    <property type="gene ID" value="PAE1066"/>
</dbReference>
<feature type="domain" description="ABC transporter" evidence="12">
    <location>
        <begin position="14"/>
        <end position="244"/>
    </location>
</feature>
<dbReference type="Proteomes" id="UP000002439">
    <property type="component" value="Chromosome"/>
</dbReference>
<gene>
    <name evidence="13" type="ordered locus">PAE1066</name>
</gene>
<evidence type="ECO:0000313" key="13">
    <source>
        <dbReference type="EMBL" id="AAL63233.1"/>
    </source>
</evidence>
<dbReference type="InterPro" id="IPR003439">
    <property type="entry name" value="ABC_transporter-like_ATP-bd"/>
</dbReference>
<dbReference type="GO" id="GO:0016887">
    <property type="term" value="F:ATP hydrolysis activity"/>
    <property type="evidence" value="ECO:0007669"/>
    <property type="project" value="InterPro"/>
</dbReference>
<evidence type="ECO:0000256" key="5">
    <source>
        <dbReference type="ARBA" id="ARBA00022840"/>
    </source>
</evidence>
<evidence type="ECO:0000256" key="2">
    <source>
        <dbReference type="ARBA" id="ARBA00022448"/>
    </source>
</evidence>
<accession>Q8ZXW3</accession>
<proteinExistence type="inferred from homology"/>